<dbReference type="STRING" id="1860102.ACCAA_670013"/>
<dbReference type="InterPro" id="IPR049343">
    <property type="entry name" value="Transposase_29"/>
</dbReference>
<dbReference type="Proteomes" id="UP000199169">
    <property type="component" value="Unassembled WGS sequence"/>
</dbReference>
<protein>
    <submittedName>
        <fullName evidence="1">Uncharacterized protein</fullName>
    </submittedName>
</protein>
<dbReference type="EMBL" id="FLQX01000146">
    <property type="protein sequence ID" value="SBT09073.1"/>
    <property type="molecule type" value="Genomic_DNA"/>
</dbReference>
<sequence length="172" mass="18225">MTAGGRFVPNRKLEARVAASVGGLNAVAPHFQAAVDVPRGGVLFALPALLAVGLLEGGEELTLPPGYYGIDGMLMLIAFMALARLESVESLRSCAPGEWGKLLGLDRIPEVRTLREKIVLLSQGDHTERLVTRGIPSLAFNPAQPVASPLADTSACTRMAGSTRRKREPTPT</sequence>
<reference evidence="1 2" key="1">
    <citation type="submission" date="2016-06" db="EMBL/GenBank/DDBJ databases">
        <authorList>
            <person name="Kjaerup R.B."/>
            <person name="Dalgaard T.S."/>
            <person name="Juul-Madsen H.R."/>
        </authorList>
    </citation>
    <scope>NUCLEOTIDE SEQUENCE [LARGE SCALE GENOMIC DNA]</scope>
    <source>
        <strain evidence="1">3</strain>
    </source>
</reference>
<gene>
    <name evidence="1" type="ORF">ACCAA_670013</name>
</gene>
<name>A0A1A8XYE5_9PROT</name>
<organism evidence="1 2">
    <name type="scientific">Candidatus Accumulibacter aalborgensis</name>
    <dbReference type="NCBI Taxonomy" id="1860102"/>
    <lineage>
        <taxon>Bacteria</taxon>
        <taxon>Pseudomonadati</taxon>
        <taxon>Pseudomonadota</taxon>
        <taxon>Betaproteobacteria</taxon>
        <taxon>Candidatus Accumulibacter</taxon>
    </lineage>
</organism>
<dbReference type="AlphaFoldDB" id="A0A1A8XYE5"/>
<proteinExistence type="predicted"/>
<evidence type="ECO:0000313" key="1">
    <source>
        <dbReference type="EMBL" id="SBT09073.1"/>
    </source>
</evidence>
<keyword evidence="2" id="KW-1185">Reference proteome</keyword>
<dbReference type="Pfam" id="PF21804">
    <property type="entry name" value="Transposase_29"/>
    <property type="match status" value="1"/>
</dbReference>
<evidence type="ECO:0000313" key="2">
    <source>
        <dbReference type="Proteomes" id="UP000199169"/>
    </source>
</evidence>
<accession>A0A1A8XYE5</accession>